<dbReference type="RefSeq" id="WP_252853990.1">
    <property type="nucleotide sequence ID" value="NZ_JAMXLR010000061.1"/>
</dbReference>
<keyword evidence="3" id="KW-0479">Metal-binding</keyword>
<dbReference type="AlphaFoldDB" id="A0A9X2JHJ5"/>
<dbReference type="InterPro" id="IPR050738">
    <property type="entry name" value="Sulfatase"/>
</dbReference>
<keyword evidence="4" id="KW-0732">Signal</keyword>
<dbReference type="PANTHER" id="PTHR42693">
    <property type="entry name" value="ARYLSULFATASE FAMILY MEMBER"/>
    <property type="match status" value="1"/>
</dbReference>
<dbReference type="InterPro" id="IPR024607">
    <property type="entry name" value="Sulfatase_CS"/>
</dbReference>
<dbReference type="Pfam" id="PF00884">
    <property type="entry name" value="Sulfatase"/>
    <property type="match status" value="1"/>
</dbReference>
<evidence type="ECO:0000256" key="4">
    <source>
        <dbReference type="ARBA" id="ARBA00022729"/>
    </source>
</evidence>
<keyword evidence="6" id="KW-0106">Calcium</keyword>
<dbReference type="EMBL" id="JAMXLR010000061">
    <property type="protein sequence ID" value="MCO6045881.1"/>
    <property type="molecule type" value="Genomic_DNA"/>
</dbReference>
<dbReference type="GO" id="GO:0000272">
    <property type="term" value="P:polysaccharide catabolic process"/>
    <property type="evidence" value="ECO:0007669"/>
    <property type="project" value="InterPro"/>
</dbReference>
<feature type="domain" description="Sulfatase N-terminal" evidence="7">
    <location>
        <begin position="41"/>
        <end position="350"/>
    </location>
</feature>
<keyword evidence="5 8" id="KW-0378">Hydrolase</keyword>
<evidence type="ECO:0000259" key="7">
    <source>
        <dbReference type="Pfam" id="PF00884"/>
    </source>
</evidence>
<dbReference type="PROSITE" id="PS00523">
    <property type="entry name" value="SULFATASE_1"/>
    <property type="match status" value="1"/>
</dbReference>
<dbReference type="SUPFAM" id="SSF63446">
    <property type="entry name" value="Type I dockerin domain"/>
    <property type="match status" value="1"/>
</dbReference>
<dbReference type="GO" id="GO:0046872">
    <property type="term" value="F:metal ion binding"/>
    <property type="evidence" value="ECO:0007669"/>
    <property type="project" value="UniProtKB-KW"/>
</dbReference>
<reference evidence="8" key="1">
    <citation type="submission" date="2022-06" db="EMBL/GenBank/DDBJ databases">
        <title>Aeoliella straminimaris, a novel planctomycete from sediments.</title>
        <authorList>
            <person name="Vitorino I.R."/>
            <person name="Lage O.M."/>
        </authorList>
    </citation>
    <scope>NUCLEOTIDE SEQUENCE</scope>
    <source>
        <strain evidence="8">ICT_H6.2</strain>
    </source>
</reference>
<evidence type="ECO:0000256" key="2">
    <source>
        <dbReference type="ARBA" id="ARBA00008779"/>
    </source>
</evidence>
<evidence type="ECO:0000256" key="5">
    <source>
        <dbReference type="ARBA" id="ARBA00022801"/>
    </source>
</evidence>
<dbReference type="Gene3D" id="3.30.1120.10">
    <property type="match status" value="1"/>
</dbReference>
<evidence type="ECO:0000313" key="9">
    <source>
        <dbReference type="Proteomes" id="UP001155241"/>
    </source>
</evidence>
<accession>A0A9X2JHJ5</accession>
<dbReference type="InterPro" id="IPR000917">
    <property type="entry name" value="Sulfatase_N"/>
</dbReference>
<keyword evidence="9" id="KW-1185">Reference proteome</keyword>
<dbReference type="InterPro" id="IPR013320">
    <property type="entry name" value="ConA-like_dom_sf"/>
</dbReference>
<dbReference type="InterPro" id="IPR036439">
    <property type="entry name" value="Dockerin_dom_sf"/>
</dbReference>
<dbReference type="SUPFAM" id="SSF49899">
    <property type="entry name" value="Concanavalin A-like lectins/glucanases"/>
    <property type="match status" value="1"/>
</dbReference>
<sequence>MTSQFAFFKPMGQITLRAFSITVIATVQFAFIQVQADDTPPNIIMILADDQSWNGTSVRMIPDDPRSASDFYQTPNLEALAAGGMRFSDAYSAASICSPTRSALLTGRSPGQLSVTDIVHPAGVRSFAPLPLVPVEWRSLDTSFETLPMRVKGGNANYVTGHIGKWHMEPDAPLLMGYDYFDFASRDPEIGKEDPGSVFTRTEAAVSFIDDRVASSEPFFLSLAHFAVHEPIEGQASVIEKYEAMEPGSIHKSATYAAFTEALDTAVGQLIDHVDSLGLSDNTYIIYASDNGAANRYSLNTPLNGQKQHLMEGGIRTPLIISGPGIAANSLSRTPVTTVDLYATISDLAGNSSEFQEGIEGASLRPLLENNGELPAGVEFLERQYSENGAIFFAQPQNMGISANYRVRPMYAVRAGDYKLLRIQGENGNPDRDYLFDLSATFTETETSSSVDLSASNPAKTAELAQLLDNWIQDADVSLAYDVAKPTEIVWRGDQLGNNADTWRAVTDIDHRWRESFEKVDDADLPQQVSVQSHLVNAPARAIEFTGDDGLGRRFFHVGERTERCCGDRFPSGEADFDHSVTFEALVRLDDMTQDHMLFETGTTGQGLSLTIGDADGDGTHSDVRFRVVSSLGDQLEVTGKLDQFASPTRDFVLISSVISDDPNDRYIELFVNGSSIGRTDGVSGDTMLLWDQYLKGFDVARLGSSAAGSMGGNSGAGALPFTGGSLRGELGYFRFSNLASTPAEIQESYSALLASPAYGVSTTTGVVDIPTSRPVSVASGDFELDGSIRLLHERVGEFEGQGIVDVVATRDAEVILGAGSQGGNNVLHAGTRYASYLVHYDGSDGAQGDVSLVGSMSFDVPIVGLLFEESSLDATDLLFGVAGRFDTGDRSLLNNGEGVFRISEDLRTLEFDMTIDADMLTQLRILTLAVPMLAGDFNNDGYVDTSDYQLWRTEFGSATASSADGNLDGRVDIADYTIWRNNLGASLQAPNAGSNSVPEPTGVLLAVGFAFCLLRTLRPTSLQLNMAA</sequence>
<dbReference type="PANTHER" id="PTHR42693:SF42">
    <property type="entry name" value="ARYLSULFATASE G"/>
    <property type="match status" value="1"/>
</dbReference>
<gene>
    <name evidence="8" type="ORF">NG895_18430</name>
</gene>
<evidence type="ECO:0000256" key="1">
    <source>
        <dbReference type="ARBA" id="ARBA00001913"/>
    </source>
</evidence>
<comment type="caution">
    <text evidence="8">The sequence shown here is derived from an EMBL/GenBank/DDBJ whole genome shotgun (WGS) entry which is preliminary data.</text>
</comment>
<dbReference type="PROSITE" id="PS00018">
    <property type="entry name" value="EF_HAND_1"/>
    <property type="match status" value="1"/>
</dbReference>
<name>A0A9X2JHJ5_9BACT</name>
<protein>
    <submittedName>
        <fullName evidence="8">Sulfatase-like hydrolase/transferase</fullName>
    </submittedName>
</protein>
<evidence type="ECO:0000256" key="3">
    <source>
        <dbReference type="ARBA" id="ARBA00022723"/>
    </source>
</evidence>
<evidence type="ECO:0000313" key="8">
    <source>
        <dbReference type="EMBL" id="MCO6045881.1"/>
    </source>
</evidence>
<dbReference type="Gene3D" id="3.40.720.10">
    <property type="entry name" value="Alkaline Phosphatase, subunit A"/>
    <property type="match status" value="1"/>
</dbReference>
<dbReference type="Proteomes" id="UP001155241">
    <property type="component" value="Unassembled WGS sequence"/>
</dbReference>
<dbReference type="SUPFAM" id="SSF53649">
    <property type="entry name" value="Alkaline phosphatase-like"/>
    <property type="match status" value="1"/>
</dbReference>
<comment type="cofactor">
    <cofactor evidence="1">
        <name>Ca(2+)</name>
        <dbReference type="ChEBI" id="CHEBI:29108"/>
    </cofactor>
</comment>
<comment type="similarity">
    <text evidence="2">Belongs to the sulfatase family.</text>
</comment>
<organism evidence="8 9">
    <name type="scientific">Aeoliella straminimaris</name>
    <dbReference type="NCBI Taxonomy" id="2954799"/>
    <lineage>
        <taxon>Bacteria</taxon>
        <taxon>Pseudomonadati</taxon>
        <taxon>Planctomycetota</taxon>
        <taxon>Planctomycetia</taxon>
        <taxon>Pirellulales</taxon>
        <taxon>Lacipirellulaceae</taxon>
        <taxon>Aeoliella</taxon>
    </lineage>
</organism>
<dbReference type="GO" id="GO:0004065">
    <property type="term" value="F:arylsulfatase activity"/>
    <property type="evidence" value="ECO:0007669"/>
    <property type="project" value="TreeGrafter"/>
</dbReference>
<proteinExistence type="inferred from homology"/>
<dbReference type="InterPro" id="IPR017850">
    <property type="entry name" value="Alkaline_phosphatase_core_sf"/>
</dbReference>
<evidence type="ECO:0000256" key="6">
    <source>
        <dbReference type="ARBA" id="ARBA00022837"/>
    </source>
</evidence>
<dbReference type="Gene3D" id="2.60.120.200">
    <property type="match status" value="1"/>
</dbReference>
<dbReference type="Gene3D" id="1.10.1330.10">
    <property type="entry name" value="Dockerin domain"/>
    <property type="match status" value="1"/>
</dbReference>
<dbReference type="InterPro" id="IPR018247">
    <property type="entry name" value="EF_Hand_1_Ca_BS"/>
</dbReference>